<dbReference type="GO" id="GO:0016887">
    <property type="term" value="F:ATP hydrolysis activity"/>
    <property type="evidence" value="ECO:0007669"/>
    <property type="project" value="TreeGrafter"/>
</dbReference>
<dbReference type="GO" id="GO:0003682">
    <property type="term" value="F:chromatin binding"/>
    <property type="evidence" value="ECO:0007669"/>
    <property type="project" value="TreeGrafter"/>
</dbReference>
<name>A0A8S2Y238_9BILA</name>
<feature type="non-terminal residue" evidence="2">
    <location>
        <position position="63"/>
    </location>
</feature>
<dbReference type="GO" id="GO:0140658">
    <property type="term" value="F:ATP-dependent chromatin remodeler activity"/>
    <property type="evidence" value="ECO:0007669"/>
    <property type="project" value="TreeGrafter"/>
</dbReference>
<keyword evidence="1" id="KW-0539">Nucleus</keyword>
<reference evidence="2" key="1">
    <citation type="submission" date="2021-02" db="EMBL/GenBank/DDBJ databases">
        <authorList>
            <person name="Nowell W R."/>
        </authorList>
    </citation>
    <scope>NUCLEOTIDE SEQUENCE</scope>
</reference>
<evidence type="ECO:0000313" key="3">
    <source>
        <dbReference type="EMBL" id="CAF4912532.1"/>
    </source>
</evidence>
<dbReference type="EMBL" id="CAJOBI010086467">
    <property type="protein sequence ID" value="CAF4521242.1"/>
    <property type="molecule type" value="Genomic_DNA"/>
</dbReference>
<evidence type="ECO:0000313" key="2">
    <source>
        <dbReference type="EMBL" id="CAF4521242.1"/>
    </source>
</evidence>
<sequence>DSDWNPQVDLQATDRAHRIGQTKTVRVFRLITEHTVEERIVERAEMKLRLDHVVIQQGRLQEA</sequence>
<accession>A0A8S2Y238</accession>
<dbReference type="SUPFAM" id="SSF52540">
    <property type="entry name" value="P-loop containing nucleoside triphosphate hydrolases"/>
    <property type="match status" value="1"/>
</dbReference>
<dbReference type="EMBL" id="CAJOBI010177289">
    <property type="protein sequence ID" value="CAF4912532.1"/>
    <property type="molecule type" value="Genomic_DNA"/>
</dbReference>
<dbReference type="GO" id="GO:0003677">
    <property type="term" value="F:DNA binding"/>
    <property type="evidence" value="ECO:0007669"/>
    <property type="project" value="TreeGrafter"/>
</dbReference>
<dbReference type="AlphaFoldDB" id="A0A8S2Y238"/>
<evidence type="ECO:0000256" key="1">
    <source>
        <dbReference type="ARBA" id="ARBA00023242"/>
    </source>
</evidence>
<proteinExistence type="predicted"/>
<comment type="caution">
    <text evidence="2">The sequence shown here is derived from an EMBL/GenBank/DDBJ whole genome shotgun (WGS) entry which is preliminary data.</text>
</comment>
<dbReference type="InterPro" id="IPR027417">
    <property type="entry name" value="P-loop_NTPase"/>
</dbReference>
<feature type="non-terminal residue" evidence="2">
    <location>
        <position position="1"/>
    </location>
</feature>
<dbReference type="Gene3D" id="3.40.50.300">
    <property type="entry name" value="P-loop containing nucleotide triphosphate hydrolases"/>
    <property type="match status" value="1"/>
</dbReference>
<dbReference type="Proteomes" id="UP000676336">
    <property type="component" value="Unassembled WGS sequence"/>
</dbReference>
<dbReference type="GO" id="GO:0034728">
    <property type="term" value="P:nucleosome organization"/>
    <property type="evidence" value="ECO:0007669"/>
    <property type="project" value="TreeGrafter"/>
</dbReference>
<gene>
    <name evidence="2" type="ORF">SMN809_LOCUS35828</name>
    <name evidence="3" type="ORF">SMN809_LOCUS52294</name>
</gene>
<evidence type="ECO:0000313" key="4">
    <source>
        <dbReference type="Proteomes" id="UP000676336"/>
    </source>
</evidence>
<dbReference type="GO" id="GO:0042393">
    <property type="term" value="F:histone binding"/>
    <property type="evidence" value="ECO:0007669"/>
    <property type="project" value="TreeGrafter"/>
</dbReference>
<dbReference type="GO" id="GO:0005634">
    <property type="term" value="C:nucleus"/>
    <property type="evidence" value="ECO:0007669"/>
    <property type="project" value="TreeGrafter"/>
</dbReference>
<organism evidence="2 4">
    <name type="scientific">Rotaria magnacalcarata</name>
    <dbReference type="NCBI Taxonomy" id="392030"/>
    <lineage>
        <taxon>Eukaryota</taxon>
        <taxon>Metazoa</taxon>
        <taxon>Spiralia</taxon>
        <taxon>Gnathifera</taxon>
        <taxon>Rotifera</taxon>
        <taxon>Eurotatoria</taxon>
        <taxon>Bdelloidea</taxon>
        <taxon>Philodinida</taxon>
        <taxon>Philodinidae</taxon>
        <taxon>Rotaria</taxon>
    </lineage>
</organism>
<dbReference type="PANTHER" id="PTHR45623">
    <property type="entry name" value="CHROMODOMAIN-HELICASE-DNA-BINDING PROTEIN 3-RELATED-RELATED"/>
    <property type="match status" value="1"/>
</dbReference>
<dbReference type="PANTHER" id="PTHR45623:SF49">
    <property type="entry name" value="SWI_SNF-RELATED MATRIX-ASSOCIATED ACTIN-DEPENDENT REGULATOR OF CHROMATIN SUBFAMILY A MEMBER 5"/>
    <property type="match status" value="1"/>
</dbReference>
<dbReference type="GO" id="GO:0000785">
    <property type="term" value="C:chromatin"/>
    <property type="evidence" value="ECO:0007669"/>
    <property type="project" value="TreeGrafter"/>
</dbReference>
<protein>
    <submittedName>
        <fullName evidence="2">Uncharacterized protein</fullName>
    </submittedName>
</protein>